<dbReference type="OrthoDB" id="4232596at2"/>
<evidence type="ECO:0000256" key="1">
    <source>
        <dbReference type="SAM" id="MobiDB-lite"/>
    </source>
</evidence>
<name>A0A3L7A110_9MICO</name>
<dbReference type="EMBL" id="RCUV01000001">
    <property type="protein sequence ID" value="RLP73966.1"/>
    <property type="molecule type" value="Genomic_DNA"/>
</dbReference>
<evidence type="ECO:0000313" key="5">
    <source>
        <dbReference type="Proteomes" id="UP000270299"/>
    </source>
</evidence>
<evidence type="ECO:0000256" key="2">
    <source>
        <dbReference type="SAM" id="SignalP"/>
    </source>
</evidence>
<feature type="signal peptide" evidence="2">
    <location>
        <begin position="1"/>
        <end position="23"/>
    </location>
</feature>
<accession>A0A3L7A110</accession>
<gene>
    <name evidence="4" type="ORF">D9V29_00505</name>
</gene>
<reference evidence="4 5" key="1">
    <citation type="submission" date="2018-10" db="EMBL/GenBank/DDBJ databases">
        <authorList>
            <person name="Li J."/>
        </authorList>
    </citation>
    <scope>NUCLEOTIDE SEQUENCE [LARGE SCALE GENOMIC DNA]</scope>
    <source>
        <strain evidence="4 5">CCTCC AB209002</strain>
    </source>
</reference>
<keyword evidence="2" id="KW-0732">Signal</keyword>
<feature type="chain" id="PRO_5038837609" description="FMN-binding domain-containing protein" evidence="2">
    <location>
        <begin position="24"/>
        <end position="142"/>
    </location>
</feature>
<proteinExistence type="predicted"/>
<dbReference type="Proteomes" id="UP000270299">
    <property type="component" value="Unassembled WGS sequence"/>
</dbReference>
<sequence>MRTRTRNGIGVLLAGLAAVVPLAGCSSGAAEPGPEPTSAGGEATPDYADGSYTADGGYQSPGGAESVTVTLTLADNTITELEVTGSGGSPNAKKFQGEFIENIDDIAVGRSIADLDVSKVAGSSLTSGGFNEALDKIRADAS</sequence>
<dbReference type="GO" id="GO:0016020">
    <property type="term" value="C:membrane"/>
    <property type="evidence" value="ECO:0007669"/>
    <property type="project" value="InterPro"/>
</dbReference>
<keyword evidence="5" id="KW-1185">Reference proteome</keyword>
<feature type="domain" description="FMN-binding" evidence="3">
    <location>
        <begin position="63"/>
        <end position="141"/>
    </location>
</feature>
<evidence type="ECO:0000313" key="4">
    <source>
        <dbReference type="EMBL" id="RLP73966.1"/>
    </source>
</evidence>
<dbReference type="RefSeq" id="WP_121671515.1">
    <property type="nucleotide sequence ID" value="NZ_BMXM01000002.1"/>
</dbReference>
<protein>
    <recommendedName>
        <fullName evidence="3">FMN-binding domain-containing protein</fullName>
    </recommendedName>
</protein>
<dbReference type="SMART" id="SM00900">
    <property type="entry name" value="FMN_bind"/>
    <property type="match status" value="1"/>
</dbReference>
<comment type="caution">
    <text evidence="4">The sequence shown here is derived from an EMBL/GenBank/DDBJ whole genome shotgun (WGS) entry which is preliminary data.</text>
</comment>
<evidence type="ECO:0000259" key="3">
    <source>
        <dbReference type="SMART" id="SM00900"/>
    </source>
</evidence>
<dbReference type="GO" id="GO:0010181">
    <property type="term" value="F:FMN binding"/>
    <property type="evidence" value="ECO:0007669"/>
    <property type="project" value="InterPro"/>
</dbReference>
<organism evidence="4 5">
    <name type="scientific">Mycetocola manganoxydans</name>
    <dbReference type="NCBI Taxonomy" id="699879"/>
    <lineage>
        <taxon>Bacteria</taxon>
        <taxon>Bacillati</taxon>
        <taxon>Actinomycetota</taxon>
        <taxon>Actinomycetes</taxon>
        <taxon>Micrococcales</taxon>
        <taxon>Microbacteriaceae</taxon>
        <taxon>Mycetocola</taxon>
    </lineage>
</organism>
<dbReference type="InterPro" id="IPR007329">
    <property type="entry name" value="FMN-bd"/>
</dbReference>
<feature type="region of interest" description="Disordered" evidence="1">
    <location>
        <begin position="27"/>
        <end position="64"/>
    </location>
</feature>
<dbReference type="AlphaFoldDB" id="A0A3L7A110"/>